<accession>A0A232F0V7</accession>
<evidence type="ECO:0000313" key="2">
    <source>
        <dbReference type="Proteomes" id="UP000215335"/>
    </source>
</evidence>
<dbReference type="AlphaFoldDB" id="A0A232F0V7"/>
<keyword evidence="2" id="KW-1185">Reference proteome</keyword>
<proteinExistence type="predicted"/>
<comment type="caution">
    <text evidence="1">The sequence shown here is derived from an EMBL/GenBank/DDBJ whole genome shotgun (WGS) entry which is preliminary data.</text>
</comment>
<evidence type="ECO:0000313" key="1">
    <source>
        <dbReference type="EMBL" id="OXU24314.1"/>
    </source>
</evidence>
<sequence>ANARDSTRRSLACTYLCGTDLSSKDYPVYTIPRDEFSTLPRCCTDLARSKH</sequence>
<gene>
    <name evidence="1" type="ORF">TSAR_001598</name>
</gene>
<reference evidence="1 2" key="1">
    <citation type="journal article" date="2017" name="Curr. Biol.">
        <title>The Evolution of Venom by Co-option of Single-Copy Genes.</title>
        <authorList>
            <person name="Martinson E.O."/>
            <person name="Mrinalini"/>
            <person name="Kelkar Y.D."/>
            <person name="Chang C.H."/>
            <person name="Werren J.H."/>
        </authorList>
    </citation>
    <scope>NUCLEOTIDE SEQUENCE [LARGE SCALE GENOMIC DNA]</scope>
    <source>
        <strain evidence="1 2">Alberta</strain>
        <tissue evidence="1">Whole body</tissue>
    </source>
</reference>
<name>A0A232F0V7_9HYME</name>
<protein>
    <submittedName>
        <fullName evidence="1">Uncharacterized protein</fullName>
    </submittedName>
</protein>
<dbReference type="EMBL" id="NNAY01001339">
    <property type="protein sequence ID" value="OXU24314.1"/>
    <property type="molecule type" value="Genomic_DNA"/>
</dbReference>
<organism evidence="1 2">
    <name type="scientific">Trichomalopsis sarcophagae</name>
    <dbReference type="NCBI Taxonomy" id="543379"/>
    <lineage>
        <taxon>Eukaryota</taxon>
        <taxon>Metazoa</taxon>
        <taxon>Ecdysozoa</taxon>
        <taxon>Arthropoda</taxon>
        <taxon>Hexapoda</taxon>
        <taxon>Insecta</taxon>
        <taxon>Pterygota</taxon>
        <taxon>Neoptera</taxon>
        <taxon>Endopterygota</taxon>
        <taxon>Hymenoptera</taxon>
        <taxon>Apocrita</taxon>
        <taxon>Proctotrupomorpha</taxon>
        <taxon>Chalcidoidea</taxon>
        <taxon>Pteromalidae</taxon>
        <taxon>Pteromalinae</taxon>
        <taxon>Trichomalopsis</taxon>
    </lineage>
</organism>
<dbReference type="Proteomes" id="UP000215335">
    <property type="component" value="Unassembled WGS sequence"/>
</dbReference>
<feature type="non-terminal residue" evidence="1">
    <location>
        <position position="1"/>
    </location>
</feature>